<dbReference type="Pfam" id="PF00400">
    <property type="entry name" value="WD40"/>
    <property type="match status" value="3"/>
</dbReference>
<comment type="caution">
    <text evidence="4">The sequence shown here is derived from an EMBL/GenBank/DDBJ whole genome shotgun (WGS) entry which is preliminary data.</text>
</comment>
<proteinExistence type="predicted"/>
<keyword evidence="1 3" id="KW-0853">WD repeat</keyword>
<gene>
    <name evidence="4" type="ORF">GOODEAATRI_009243</name>
</gene>
<dbReference type="SUPFAM" id="SSF50978">
    <property type="entry name" value="WD40 repeat-like"/>
    <property type="match status" value="1"/>
</dbReference>
<keyword evidence="2" id="KW-0677">Repeat</keyword>
<organism evidence="4 5">
    <name type="scientific">Goodea atripinnis</name>
    <dbReference type="NCBI Taxonomy" id="208336"/>
    <lineage>
        <taxon>Eukaryota</taxon>
        <taxon>Metazoa</taxon>
        <taxon>Chordata</taxon>
        <taxon>Craniata</taxon>
        <taxon>Vertebrata</taxon>
        <taxon>Euteleostomi</taxon>
        <taxon>Actinopterygii</taxon>
        <taxon>Neopterygii</taxon>
        <taxon>Teleostei</taxon>
        <taxon>Neoteleostei</taxon>
        <taxon>Acanthomorphata</taxon>
        <taxon>Ovalentaria</taxon>
        <taxon>Atherinomorphae</taxon>
        <taxon>Cyprinodontiformes</taxon>
        <taxon>Goodeidae</taxon>
        <taxon>Goodea</taxon>
    </lineage>
</organism>
<dbReference type="PROSITE" id="PS50082">
    <property type="entry name" value="WD_REPEATS_2"/>
    <property type="match status" value="2"/>
</dbReference>
<evidence type="ECO:0000256" key="2">
    <source>
        <dbReference type="ARBA" id="ARBA00022737"/>
    </source>
</evidence>
<reference evidence="4 5" key="1">
    <citation type="submission" date="2021-06" db="EMBL/GenBank/DDBJ databases">
        <authorList>
            <person name="Palmer J.M."/>
        </authorList>
    </citation>
    <scope>NUCLEOTIDE SEQUENCE [LARGE SCALE GENOMIC DNA]</scope>
    <source>
        <strain evidence="4 5">GA_2019</strain>
        <tissue evidence="4">Muscle</tissue>
    </source>
</reference>
<dbReference type="PROSITE" id="PS00678">
    <property type="entry name" value="WD_REPEATS_1"/>
    <property type="match status" value="1"/>
</dbReference>
<dbReference type="SMART" id="SM00320">
    <property type="entry name" value="WD40"/>
    <property type="match status" value="5"/>
</dbReference>
<evidence type="ECO:0000313" key="4">
    <source>
        <dbReference type="EMBL" id="MEQ2184564.1"/>
    </source>
</evidence>
<dbReference type="InterPro" id="IPR052060">
    <property type="entry name" value="Bromo_WD_repeat"/>
</dbReference>
<feature type="repeat" description="WD" evidence="3">
    <location>
        <begin position="228"/>
        <end position="270"/>
    </location>
</feature>
<evidence type="ECO:0000313" key="5">
    <source>
        <dbReference type="Proteomes" id="UP001476798"/>
    </source>
</evidence>
<dbReference type="PANTHER" id="PTHR16266:SF25">
    <property type="entry name" value="BROMODOMAIN AND WD REPEAT-CONTAINING PROTEIN 3"/>
    <property type="match status" value="1"/>
</dbReference>
<dbReference type="PANTHER" id="PTHR16266">
    <property type="entry name" value="WD REPEAT DOMAIN 9"/>
    <property type="match status" value="1"/>
</dbReference>
<feature type="non-terminal residue" evidence="4">
    <location>
        <position position="1"/>
    </location>
</feature>
<sequence>VVLNQHIPADYLLQVCQRIGPLIEKEIPPSGSDDCLVKIWATDDGRLLSTLRGHSAEICDMAVNYENSLIASASCDKVIRVWCLRTCAPIAILQAHAASITSIQVIPPDQPVKFVERSRPGVQVSTSSFSSGGMFMATGGTDHMIRVYYLGAETPMKVSELDAHTDKVVVVQFSNNSDRTAVANGDDKTKLVVTMVAWDRTDTTVITAVSNYLLKVWSATSGQLLHVLSGHDDEVYVLEAHPFDPRIMLSAGHDGNIYIWDLSKGVKIRNFFNMIEGQGHGAIFDCKFSADGQHFSCTDSHGHLLIFGFGCSRPYEKIPDQMFFHTDYRPLIRDSNNYVLDEQTQQAPHLMPPPFLVDVDGNPHPSHHQRLVPGRENCKEEQLIPQLGYMANGKKNSRITETFPDALTEGKFRRSPLSLIR</sequence>
<dbReference type="EMBL" id="JAHRIO010080475">
    <property type="protein sequence ID" value="MEQ2184564.1"/>
    <property type="molecule type" value="Genomic_DNA"/>
</dbReference>
<evidence type="ECO:0000256" key="3">
    <source>
        <dbReference type="PROSITE-ProRule" id="PRU00221"/>
    </source>
</evidence>
<dbReference type="PROSITE" id="PS50294">
    <property type="entry name" value="WD_REPEATS_REGION"/>
    <property type="match status" value="2"/>
</dbReference>
<dbReference type="InterPro" id="IPR036322">
    <property type="entry name" value="WD40_repeat_dom_sf"/>
</dbReference>
<dbReference type="InterPro" id="IPR019775">
    <property type="entry name" value="WD40_repeat_CS"/>
</dbReference>
<keyword evidence="5" id="KW-1185">Reference proteome</keyword>
<evidence type="ECO:0008006" key="6">
    <source>
        <dbReference type="Google" id="ProtNLM"/>
    </source>
</evidence>
<name>A0ABV0PM61_9TELE</name>
<dbReference type="InterPro" id="IPR001680">
    <property type="entry name" value="WD40_rpt"/>
</dbReference>
<evidence type="ECO:0000256" key="1">
    <source>
        <dbReference type="ARBA" id="ARBA00022574"/>
    </source>
</evidence>
<dbReference type="Proteomes" id="UP001476798">
    <property type="component" value="Unassembled WGS sequence"/>
</dbReference>
<feature type="repeat" description="WD" evidence="3">
    <location>
        <begin position="51"/>
        <end position="82"/>
    </location>
</feature>
<accession>A0ABV0PM61</accession>
<dbReference type="Gene3D" id="2.130.10.10">
    <property type="entry name" value="YVTN repeat-like/Quinoprotein amine dehydrogenase"/>
    <property type="match status" value="2"/>
</dbReference>
<dbReference type="InterPro" id="IPR015943">
    <property type="entry name" value="WD40/YVTN_repeat-like_dom_sf"/>
</dbReference>
<protein>
    <recommendedName>
        <fullName evidence="6">Bromodomain and WD repeat domain containing 3</fullName>
    </recommendedName>
</protein>